<evidence type="ECO:0000313" key="1">
    <source>
        <dbReference type="EMBL" id="KKL73931.1"/>
    </source>
</evidence>
<dbReference type="EMBL" id="LAZR01024811">
    <property type="protein sequence ID" value="KKL73931.1"/>
    <property type="molecule type" value="Genomic_DNA"/>
</dbReference>
<sequence length="54" mass="6439">LGEETISNAHRHKFVAQLQEQKKIAVKKQQQHGALRNLEYQWRRMEQHGEEDSV</sequence>
<gene>
    <name evidence="1" type="ORF">LCGC14_2069970</name>
</gene>
<comment type="caution">
    <text evidence="1">The sequence shown here is derived from an EMBL/GenBank/DDBJ whole genome shotgun (WGS) entry which is preliminary data.</text>
</comment>
<name>A0A0F9F635_9ZZZZ</name>
<proteinExistence type="predicted"/>
<reference evidence="1" key="1">
    <citation type="journal article" date="2015" name="Nature">
        <title>Complex archaea that bridge the gap between prokaryotes and eukaryotes.</title>
        <authorList>
            <person name="Spang A."/>
            <person name="Saw J.H."/>
            <person name="Jorgensen S.L."/>
            <person name="Zaremba-Niedzwiedzka K."/>
            <person name="Martijn J."/>
            <person name="Lind A.E."/>
            <person name="van Eijk R."/>
            <person name="Schleper C."/>
            <person name="Guy L."/>
            <person name="Ettema T.J."/>
        </authorList>
    </citation>
    <scope>NUCLEOTIDE SEQUENCE</scope>
</reference>
<organism evidence="1">
    <name type="scientific">marine sediment metagenome</name>
    <dbReference type="NCBI Taxonomy" id="412755"/>
    <lineage>
        <taxon>unclassified sequences</taxon>
        <taxon>metagenomes</taxon>
        <taxon>ecological metagenomes</taxon>
    </lineage>
</organism>
<accession>A0A0F9F635</accession>
<protein>
    <submittedName>
        <fullName evidence="1">Uncharacterized protein</fullName>
    </submittedName>
</protein>
<dbReference type="AlphaFoldDB" id="A0A0F9F635"/>
<feature type="non-terminal residue" evidence="1">
    <location>
        <position position="1"/>
    </location>
</feature>